<feature type="compositionally biased region" description="Polar residues" evidence="1">
    <location>
        <begin position="1012"/>
        <end position="1023"/>
    </location>
</feature>
<dbReference type="OrthoDB" id="4070448at2759"/>
<comment type="caution">
    <text evidence="3">The sequence shown here is derived from an EMBL/GenBank/DDBJ whole genome shotgun (WGS) entry which is preliminary data.</text>
</comment>
<gene>
    <name evidence="3" type="ORF">I9W82_003373</name>
</gene>
<protein>
    <submittedName>
        <fullName evidence="3">SFI1</fullName>
    </submittedName>
</protein>
<dbReference type="EMBL" id="JAEOAQ010000003">
    <property type="protein sequence ID" value="KAG5419605.1"/>
    <property type="molecule type" value="Genomic_DNA"/>
</dbReference>
<dbReference type="GeneID" id="93652002"/>
<feature type="compositionally biased region" description="Low complexity" evidence="1">
    <location>
        <begin position="1093"/>
        <end position="1109"/>
    </location>
</feature>
<feature type="compositionally biased region" description="Basic and acidic residues" evidence="1">
    <location>
        <begin position="1037"/>
        <end position="1052"/>
    </location>
</feature>
<feature type="region of interest" description="Disordered" evidence="1">
    <location>
        <begin position="982"/>
        <end position="1052"/>
    </location>
</feature>
<name>A0A8H7ZD19_9ASCO</name>
<evidence type="ECO:0000313" key="3">
    <source>
        <dbReference type="EMBL" id="KAG5419605.1"/>
    </source>
</evidence>
<feature type="domain" description="Sfi1 spindle body" evidence="2">
    <location>
        <begin position="573"/>
        <end position="970"/>
    </location>
</feature>
<proteinExistence type="predicted"/>
<evidence type="ECO:0000259" key="2">
    <source>
        <dbReference type="Pfam" id="PF08457"/>
    </source>
</evidence>
<reference evidence="3 4" key="1">
    <citation type="submission" date="2020-12" db="EMBL/GenBank/DDBJ databases">
        <title>Effect of drift, selection, and recombination on the evolution of hybrid genomes in Candida yeast pathogens.</title>
        <authorList>
            <person name="Mixao V."/>
            <person name="Ksiezopolska E."/>
            <person name="Saus E."/>
            <person name="Boekhout T."/>
            <person name="Gacser A."/>
            <person name="Gabaldon T."/>
        </authorList>
    </citation>
    <scope>NUCLEOTIDE SEQUENCE [LARGE SCALE GENOMIC DNA]</scope>
    <source>
        <strain evidence="3 4">BP57</strain>
    </source>
</reference>
<dbReference type="RefSeq" id="XP_067548721.1">
    <property type="nucleotide sequence ID" value="XM_067692331.1"/>
</dbReference>
<dbReference type="AlphaFoldDB" id="A0A8H7ZD19"/>
<keyword evidence="4" id="KW-1185">Reference proteome</keyword>
<evidence type="ECO:0000256" key="1">
    <source>
        <dbReference type="SAM" id="MobiDB-lite"/>
    </source>
</evidence>
<organism evidence="3 4">
    <name type="scientific">Candida metapsilosis</name>
    <dbReference type="NCBI Taxonomy" id="273372"/>
    <lineage>
        <taxon>Eukaryota</taxon>
        <taxon>Fungi</taxon>
        <taxon>Dikarya</taxon>
        <taxon>Ascomycota</taxon>
        <taxon>Saccharomycotina</taxon>
        <taxon>Pichiomycetes</taxon>
        <taxon>Debaryomycetaceae</taxon>
        <taxon>Candida/Lodderomyces clade</taxon>
        <taxon>Candida</taxon>
    </lineage>
</organism>
<sequence>MEHKETLHRALKELKQLEDYKMDDSAEYEAKVKSVIHHLRNFLSLDGDNHVLSLWTNIETIGDFSVAYHGTPSLSAVNVPNVMNHLRSGSVDNNSLRGILQLLSDPANPLRIKSDYQPIARRLTEILHHTIQMRDSAEQALKDYVCSCLLYDMNFYKDLVNEDEDTQILADIIESQDNDDDGDSIFGTTRSVEIYHPLELGSNSSSFLAIYRLLLPVLVSRPALSIWKVSCSIVEVFKKHQRVRYFQSGEEADISTLLPNMHRQLNEKYISESIRKPNEESVPIDPKSVLPGLVQIVTQLKDFSKDVNPDFPSLFKHYVEFMHQNLSIATKEDYEFIEEMPLVVESILESESLTDLKGVLDRFIFLQSLLSCERPSISVTLLMRASCFDFERQRGFEESVFQIWKGKLERVERLERLYSKLDKRPRILSKWRLARKKIELRDQATTSHYEERLQLLSIWKLKVALKQAKELDSKAGLLDLKRGFKKWFSAFMLVRGRCIEVEKLYTKNQLLKYMNTWKDRTKHIEQAKIEFEQRYNDFVDASRVLLLRRYFSKWRDIVNAEYKTQLFSKLHQFKEIRNHFVVEIFFGKWRQSTELVFKLENFKRDQNYRTIRIVLSNWRCKLHLDEWAQKTIHDHNIANKKAVFQKWMLNASRTWEARLFQHGNLVQRYFKRWKTRRNANAFVVKAEVRTVRNAFRNWQLQALATRSEDSANRELVVYTYKLWKDKFGITSDHDTEASAFKNHLSAKFAIVHWKNSFYSLQAKEIQAERMMKRRLLTRWQTHFNTRKQELENVKVIDKYTQRYFFSIWRDKYDDAIEDKLATRIPQFTDYTDSLMKSKYLSEWREQYFYQKELQNIEFSFTPALQTFILHWIKRLDEVRELDERIVVYNDGVMYRTLSQWRWRFEQIDAINEQGEDYLAQKNFALLRQSTQDWIFKFNKGVKRHYQLLETFQERSDKRLANNVIHLWLQKHKDKLEEEELANETYVSNSSPLASRAHQQRQQREQFAPTPQRRFSPNKMSTPRSKLPSPSKLQETSQRMRDQQVSQLRERFGRAKLSPRYKVRPISPVKLNYNVDLSPPKDEKSSDFENEFRSPNTSSSSSPTDTQSYSLNDSSVISTAKRMGRIKPISFPTGEENDVKLSPASKVKRESRILI</sequence>
<accession>A0A8H7ZD19</accession>
<dbReference type="InterPro" id="IPR013665">
    <property type="entry name" value="Sfi1_dom"/>
</dbReference>
<feature type="region of interest" description="Disordered" evidence="1">
    <location>
        <begin position="1071"/>
        <end position="1154"/>
    </location>
</feature>
<feature type="compositionally biased region" description="Basic and acidic residues" evidence="1">
    <location>
        <begin position="1078"/>
        <end position="1091"/>
    </location>
</feature>
<evidence type="ECO:0000313" key="4">
    <source>
        <dbReference type="Proteomes" id="UP000669133"/>
    </source>
</evidence>
<dbReference type="Pfam" id="PF08457">
    <property type="entry name" value="Sfi1"/>
    <property type="match status" value="1"/>
</dbReference>
<dbReference type="Proteomes" id="UP000669133">
    <property type="component" value="Unassembled WGS sequence"/>
</dbReference>